<evidence type="ECO:0000313" key="4">
    <source>
        <dbReference type="EMBL" id="KAJ1984446.1"/>
    </source>
</evidence>
<dbReference type="PROSITE" id="PS00455">
    <property type="entry name" value="AMP_BINDING"/>
    <property type="match status" value="1"/>
</dbReference>
<comment type="similarity">
    <text evidence="1">Belongs to the ATP-dependent AMP-binding enzyme family.</text>
</comment>
<dbReference type="GO" id="GO:0031956">
    <property type="term" value="F:medium-chain fatty acid-CoA ligase activity"/>
    <property type="evidence" value="ECO:0007669"/>
    <property type="project" value="TreeGrafter"/>
</dbReference>
<dbReference type="InterPro" id="IPR045851">
    <property type="entry name" value="AMP-bd_C_sf"/>
</dbReference>
<dbReference type="OrthoDB" id="2962993at2759"/>
<gene>
    <name evidence="4" type="ORF">H4R34_000651</name>
</gene>
<dbReference type="InterPro" id="IPR025110">
    <property type="entry name" value="AMP-bd_C"/>
</dbReference>
<evidence type="ECO:0000259" key="2">
    <source>
        <dbReference type="Pfam" id="PF00501"/>
    </source>
</evidence>
<dbReference type="InterPro" id="IPR020845">
    <property type="entry name" value="AMP-binding_CS"/>
</dbReference>
<evidence type="ECO:0000259" key="3">
    <source>
        <dbReference type="Pfam" id="PF13193"/>
    </source>
</evidence>
<dbReference type="EMBL" id="JANBQB010000019">
    <property type="protein sequence ID" value="KAJ1984446.1"/>
    <property type="molecule type" value="Genomic_DNA"/>
</dbReference>
<dbReference type="AlphaFoldDB" id="A0A9W8EF72"/>
<evidence type="ECO:0000256" key="1">
    <source>
        <dbReference type="ARBA" id="ARBA00006432"/>
    </source>
</evidence>
<accession>A0A9W8EF72</accession>
<proteinExistence type="inferred from homology"/>
<dbReference type="Pfam" id="PF13193">
    <property type="entry name" value="AMP-binding_C"/>
    <property type="match status" value="1"/>
</dbReference>
<evidence type="ECO:0008006" key="6">
    <source>
        <dbReference type="Google" id="ProtNLM"/>
    </source>
</evidence>
<name>A0A9W8EF72_9FUNG</name>
<sequence length="498" mass="55137">MAIVDPTGNFTYRQLLRDVQTLRYRLSPDGMDLNEARVAFLCPNGYEYVVAQWAIWAAGGIAVPLSTLHPVQELQYFLEDAQATVLLFHPDHAATVEALPANLQARLQLMDVQQSIALASTTAAVPRDLHLSGHRRALIIYTSGTTGKPKGVVSSHCGVQNQVDCLVQAWQWSSHDRIHHALPLHHVHGVINALNCGLASGATVEFASRFRAEDVWRRWIDGPQDLTLFMGVPAMYAKLAQAYDRMPKATQVQASKACRQFRLMVSGSSALPSPLYHRWRDISGHTLLERYGMTETGMVLSNPALDASQRREGSVGYPLPGVQVCLMDDQGQTILPKPDQPGELLVKGGNLFREYWSRPEATRKAFTADGWFKTGDSACQATNGSWRILGRNSQDILKSGGYKISALDIERELLAHPLIRDVAVVGAPDQVLGQQVAAVVQVLPEHCSTVTSLSLEAWCQPRLARYQTPRRFKILTTDIPRNAMGKVSKKAMVEHFFM</sequence>
<dbReference type="GO" id="GO:0006631">
    <property type="term" value="P:fatty acid metabolic process"/>
    <property type="evidence" value="ECO:0007669"/>
    <property type="project" value="TreeGrafter"/>
</dbReference>
<evidence type="ECO:0000313" key="5">
    <source>
        <dbReference type="Proteomes" id="UP001151582"/>
    </source>
</evidence>
<dbReference type="Proteomes" id="UP001151582">
    <property type="component" value="Unassembled WGS sequence"/>
</dbReference>
<dbReference type="CDD" id="cd05941">
    <property type="entry name" value="MCS"/>
    <property type="match status" value="1"/>
</dbReference>
<feature type="domain" description="AMP-dependent synthetase/ligase" evidence="2">
    <location>
        <begin position="2"/>
        <end position="356"/>
    </location>
</feature>
<comment type="caution">
    <text evidence="4">The sequence shown here is derived from an EMBL/GenBank/DDBJ whole genome shotgun (WGS) entry which is preliminary data.</text>
</comment>
<dbReference type="InterPro" id="IPR042099">
    <property type="entry name" value="ANL_N_sf"/>
</dbReference>
<dbReference type="PANTHER" id="PTHR43201">
    <property type="entry name" value="ACYL-COA SYNTHETASE"/>
    <property type="match status" value="1"/>
</dbReference>
<organism evidence="4 5">
    <name type="scientific">Dimargaris verticillata</name>
    <dbReference type="NCBI Taxonomy" id="2761393"/>
    <lineage>
        <taxon>Eukaryota</taxon>
        <taxon>Fungi</taxon>
        <taxon>Fungi incertae sedis</taxon>
        <taxon>Zoopagomycota</taxon>
        <taxon>Kickxellomycotina</taxon>
        <taxon>Dimargaritomycetes</taxon>
        <taxon>Dimargaritales</taxon>
        <taxon>Dimargaritaceae</taxon>
        <taxon>Dimargaris</taxon>
    </lineage>
</organism>
<feature type="domain" description="AMP-binding enzyme C-terminal" evidence="3">
    <location>
        <begin position="409"/>
        <end position="486"/>
    </location>
</feature>
<keyword evidence="5" id="KW-1185">Reference proteome</keyword>
<reference evidence="4" key="1">
    <citation type="submission" date="2022-07" db="EMBL/GenBank/DDBJ databases">
        <title>Phylogenomic reconstructions and comparative analyses of Kickxellomycotina fungi.</title>
        <authorList>
            <person name="Reynolds N.K."/>
            <person name="Stajich J.E."/>
            <person name="Barry K."/>
            <person name="Grigoriev I.V."/>
            <person name="Crous P."/>
            <person name="Smith M.E."/>
        </authorList>
    </citation>
    <scope>NUCLEOTIDE SEQUENCE</scope>
    <source>
        <strain evidence="4">RSA 567</strain>
    </source>
</reference>
<dbReference type="PANTHER" id="PTHR43201:SF8">
    <property type="entry name" value="ACYL-COA SYNTHETASE FAMILY MEMBER 3"/>
    <property type="match status" value="1"/>
</dbReference>
<dbReference type="Gene3D" id="3.30.300.30">
    <property type="match status" value="1"/>
</dbReference>
<dbReference type="InterPro" id="IPR000873">
    <property type="entry name" value="AMP-dep_synth/lig_dom"/>
</dbReference>
<dbReference type="Gene3D" id="3.40.50.12780">
    <property type="entry name" value="N-terminal domain of ligase-like"/>
    <property type="match status" value="1"/>
</dbReference>
<dbReference type="SUPFAM" id="SSF56801">
    <property type="entry name" value="Acetyl-CoA synthetase-like"/>
    <property type="match status" value="1"/>
</dbReference>
<protein>
    <recommendedName>
        <fullName evidence="6">Long-chain fatty acid--CoA ligase</fullName>
    </recommendedName>
</protein>
<dbReference type="Pfam" id="PF00501">
    <property type="entry name" value="AMP-binding"/>
    <property type="match status" value="1"/>
</dbReference>